<protein>
    <submittedName>
        <fullName evidence="2">Uncharacterized protein</fullName>
    </submittedName>
</protein>
<evidence type="ECO:0000313" key="3">
    <source>
        <dbReference type="Proteomes" id="UP000322873"/>
    </source>
</evidence>
<comment type="caution">
    <text evidence="2">The sequence shown here is derived from an EMBL/GenBank/DDBJ whole genome shotgun (WGS) entry which is preliminary data.</text>
</comment>
<reference evidence="2 3" key="1">
    <citation type="submission" date="2019-06" db="EMBL/GenBank/DDBJ databases">
        <title>Genome Sequence of the Brown Rot Fungal Pathogen Monilinia fructicola.</title>
        <authorList>
            <person name="De Miccolis Angelini R.M."/>
            <person name="Landi L."/>
            <person name="Abate D."/>
            <person name="Pollastro S."/>
            <person name="Romanazzi G."/>
            <person name="Faretra F."/>
        </authorList>
    </citation>
    <scope>NUCLEOTIDE SEQUENCE [LARGE SCALE GENOMIC DNA]</scope>
    <source>
        <strain evidence="2 3">Mfrc123</strain>
    </source>
</reference>
<accession>A0A5M9JKA2</accession>
<dbReference type="VEuPathDB" id="FungiDB:MFRU_017g00200"/>
<evidence type="ECO:0000256" key="1">
    <source>
        <dbReference type="SAM" id="MobiDB-lite"/>
    </source>
</evidence>
<feature type="region of interest" description="Disordered" evidence="1">
    <location>
        <begin position="33"/>
        <end position="56"/>
    </location>
</feature>
<keyword evidence="3" id="KW-1185">Reference proteome</keyword>
<evidence type="ECO:0000313" key="2">
    <source>
        <dbReference type="EMBL" id="KAA8568813.1"/>
    </source>
</evidence>
<feature type="compositionally biased region" description="Low complexity" evidence="1">
    <location>
        <begin position="128"/>
        <end position="140"/>
    </location>
</feature>
<organism evidence="2 3">
    <name type="scientific">Monilinia fructicola</name>
    <name type="common">Brown rot fungus</name>
    <name type="synonym">Ciboria fructicola</name>
    <dbReference type="NCBI Taxonomy" id="38448"/>
    <lineage>
        <taxon>Eukaryota</taxon>
        <taxon>Fungi</taxon>
        <taxon>Dikarya</taxon>
        <taxon>Ascomycota</taxon>
        <taxon>Pezizomycotina</taxon>
        <taxon>Leotiomycetes</taxon>
        <taxon>Helotiales</taxon>
        <taxon>Sclerotiniaceae</taxon>
        <taxon>Monilinia</taxon>
    </lineage>
</organism>
<dbReference type="EMBL" id="VICG01000009">
    <property type="protein sequence ID" value="KAA8568813.1"/>
    <property type="molecule type" value="Genomic_DNA"/>
</dbReference>
<dbReference type="Proteomes" id="UP000322873">
    <property type="component" value="Unassembled WGS sequence"/>
</dbReference>
<dbReference type="AlphaFoldDB" id="A0A5M9JKA2"/>
<gene>
    <name evidence="2" type="ORF">EYC84_007796</name>
</gene>
<name>A0A5M9JKA2_MONFR</name>
<proteinExistence type="predicted"/>
<feature type="region of interest" description="Disordered" evidence="1">
    <location>
        <begin position="125"/>
        <end position="153"/>
    </location>
</feature>
<sequence>MQTNETPTASQSTTGGIASLISASHTILPISAPSTSTTVTNPLPNPQIILQSPTQDYKPSTLAPATLVSPPAPTNLSKSAVIVSGERGVGVGQGDAGSGMPSGIMANLWGSSNWGYINRLEKGEIKTPSSGSRSAPGSPRIKPLAPSPKIESC</sequence>